<name>A0ABR6YD49_9BURK</name>
<evidence type="ECO:0000313" key="1">
    <source>
        <dbReference type="EMBL" id="MBC3874459.1"/>
    </source>
</evidence>
<organism evidence="1 2">
    <name type="scientific">Undibacterium flavidum</name>
    <dbReference type="NCBI Taxonomy" id="2762297"/>
    <lineage>
        <taxon>Bacteria</taxon>
        <taxon>Pseudomonadati</taxon>
        <taxon>Pseudomonadota</taxon>
        <taxon>Betaproteobacteria</taxon>
        <taxon>Burkholderiales</taxon>
        <taxon>Oxalobacteraceae</taxon>
        <taxon>Undibacterium</taxon>
    </lineage>
</organism>
<protein>
    <submittedName>
        <fullName evidence="1">Uncharacterized protein</fullName>
    </submittedName>
</protein>
<dbReference type="RefSeq" id="WP_186942452.1">
    <property type="nucleotide sequence ID" value="NZ_JACOGA010000011.1"/>
</dbReference>
<dbReference type="EMBL" id="JACOGA010000011">
    <property type="protein sequence ID" value="MBC3874459.1"/>
    <property type="molecule type" value="Genomic_DNA"/>
</dbReference>
<dbReference type="Proteomes" id="UP000624279">
    <property type="component" value="Unassembled WGS sequence"/>
</dbReference>
<proteinExistence type="predicted"/>
<gene>
    <name evidence="1" type="ORF">H8K55_12740</name>
</gene>
<keyword evidence="2" id="KW-1185">Reference proteome</keyword>
<accession>A0ABR6YD49</accession>
<reference evidence="1 2" key="1">
    <citation type="submission" date="2020-08" db="EMBL/GenBank/DDBJ databases">
        <title>Novel species isolated from subtropical streams in China.</title>
        <authorList>
            <person name="Lu H."/>
        </authorList>
    </citation>
    <scope>NUCLEOTIDE SEQUENCE [LARGE SCALE GENOMIC DNA]</scope>
    <source>
        <strain evidence="1 2">LX15W</strain>
    </source>
</reference>
<comment type="caution">
    <text evidence="1">The sequence shown here is derived from an EMBL/GenBank/DDBJ whole genome shotgun (WGS) entry which is preliminary data.</text>
</comment>
<sequence>MRAYLASPEYKKKVQERLALMQKEEQVVEEAEWFGKTGLSDSIERELPRYLRREYGMSIFDKGALKAGDLEYLGVFPEGINSIHFWRIQDGANEAHFAYVTISSNGTESLGWGDRRPPAQK</sequence>
<evidence type="ECO:0000313" key="2">
    <source>
        <dbReference type="Proteomes" id="UP000624279"/>
    </source>
</evidence>